<feature type="non-terminal residue" evidence="1">
    <location>
        <position position="136"/>
    </location>
</feature>
<protein>
    <submittedName>
        <fullName evidence="1">Uncharacterized protein</fullName>
    </submittedName>
</protein>
<proteinExistence type="predicted"/>
<sequence>MYILGQTWRDGYLDYHLHEGGVRIAVKVWWQLERVLSIFDDQPRSMRRLWYYWREVGLRALIRKVRSRLGERLRDRRVVALGVGQVLQTRGRTPCREGEPVCFLAPCHPDGVERVVLPGELVSPMSPGLFQRLTSH</sequence>
<dbReference type="EMBL" id="BARS01003538">
    <property type="protein sequence ID" value="GAF83998.1"/>
    <property type="molecule type" value="Genomic_DNA"/>
</dbReference>
<dbReference type="AlphaFoldDB" id="X0SSB3"/>
<gene>
    <name evidence="1" type="ORF">S01H1_06860</name>
</gene>
<name>X0SSB3_9ZZZZ</name>
<reference evidence="1" key="1">
    <citation type="journal article" date="2014" name="Front. Microbiol.">
        <title>High frequency of phylogenetically diverse reductive dehalogenase-homologous genes in deep subseafloor sedimentary metagenomes.</title>
        <authorList>
            <person name="Kawai M."/>
            <person name="Futagami T."/>
            <person name="Toyoda A."/>
            <person name="Takaki Y."/>
            <person name="Nishi S."/>
            <person name="Hori S."/>
            <person name="Arai W."/>
            <person name="Tsubouchi T."/>
            <person name="Morono Y."/>
            <person name="Uchiyama I."/>
            <person name="Ito T."/>
            <person name="Fujiyama A."/>
            <person name="Inagaki F."/>
            <person name="Takami H."/>
        </authorList>
    </citation>
    <scope>NUCLEOTIDE SEQUENCE</scope>
    <source>
        <strain evidence="1">Expedition CK06-06</strain>
    </source>
</reference>
<organism evidence="1">
    <name type="scientific">marine sediment metagenome</name>
    <dbReference type="NCBI Taxonomy" id="412755"/>
    <lineage>
        <taxon>unclassified sequences</taxon>
        <taxon>metagenomes</taxon>
        <taxon>ecological metagenomes</taxon>
    </lineage>
</organism>
<evidence type="ECO:0000313" key="1">
    <source>
        <dbReference type="EMBL" id="GAF83998.1"/>
    </source>
</evidence>
<accession>X0SSB3</accession>
<comment type="caution">
    <text evidence="1">The sequence shown here is derived from an EMBL/GenBank/DDBJ whole genome shotgun (WGS) entry which is preliminary data.</text>
</comment>